<dbReference type="Gene3D" id="3.40.30.10">
    <property type="entry name" value="Glutaredoxin"/>
    <property type="match status" value="1"/>
</dbReference>
<dbReference type="CDD" id="cd02966">
    <property type="entry name" value="TlpA_like_family"/>
    <property type="match status" value="1"/>
</dbReference>
<feature type="signal peptide" evidence="5">
    <location>
        <begin position="1"/>
        <end position="22"/>
    </location>
</feature>
<feature type="chain" id="PRO_5020710426" evidence="5">
    <location>
        <begin position="23"/>
        <end position="513"/>
    </location>
</feature>
<dbReference type="GO" id="GO:0030313">
    <property type="term" value="C:cell envelope"/>
    <property type="evidence" value="ECO:0007669"/>
    <property type="project" value="UniProtKB-SubCell"/>
</dbReference>
<dbReference type="PROSITE" id="PS51352">
    <property type="entry name" value="THIOREDOXIN_2"/>
    <property type="match status" value="1"/>
</dbReference>
<evidence type="ECO:0000259" key="6">
    <source>
        <dbReference type="PROSITE" id="PS51352"/>
    </source>
</evidence>
<dbReference type="GO" id="GO:0017004">
    <property type="term" value="P:cytochrome complex assembly"/>
    <property type="evidence" value="ECO:0007669"/>
    <property type="project" value="UniProtKB-KW"/>
</dbReference>
<dbReference type="PROSITE" id="PS51257">
    <property type="entry name" value="PROKAR_LIPOPROTEIN"/>
    <property type="match status" value="1"/>
</dbReference>
<dbReference type="InterPro" id="IPR036249">
    <property type="entry name" value="Thioredoxin-like_sf"/>
</dbReference>
<dbReference type="PANTHER" id="PTHR42852:SF6">
    <property type="entry name" value="THIOL:DISULFIDE INTERCHANGE PROTEIN DSBE"/>
    <property type="match status" value="1"/>
</dbReference>
<evidence type="ECO:0000313" key="8">
    <source>
        <dbReference type="Proteomes" id="UP000290848"/>
    </source>
</evidence>
<dbReference type="Pfam" id="PF00578">
    <property type="entry name" value="AhpC-TSA"/>
    <property type="match status" value="1"/>
</dbReference>
<dbReference type="GO" id="GO:0016209">
    <property type="term" value="F:antioxidant activity"/>
    <property type="evidence" value="ECO:0007669"/>
    <property type="project" value="InterPro"/>
</dbReference>
<evidence type="ECO:0000256" key="5">
    <source>
        <dbReference type="SAM" id="SignalP"/>
    </source>
</evidence>
<dbReference type="EMBL" id="RXOC01000004">
    <property type="protein sequence ID" value="RXF70745.1"/>
    <property type="molecule type" value="Genomic_DNA"/>
</dbReference>
<accession>A0A4Q0MC29</accession>
<dbReference type="RefSeq" id="WP_128769050.1">
    <property type="nucleotide sequence ID" value="NZ_RXOC01000004.1"/>
</dbReference>
<name>A0A4Q0MC29_9SPHI</name>
<organism evidence="7 8">
    <name type="scientific">Arcticibacter tournemirensis</name>
    <dbReference type="NCBI Taxonomy" id="699437"/>
    <lineage>
        <taxon>Bacteria</taxon>
        <taxon>Pseudomonadati</taxon>
        <taxon>Bacteroidota</taxon>
        <taxon>Sphingobacteriia</taxon>
        <taxon>Sphingobacteriales</taxon>
        <taxon>Sphingobacteriaceae</taxon>
        <taxon>Arcticibacter</taxon>
    </lineage>
</organism>
<feature type="domain" description="Thioredoxin" evidence="6">
    <location>
        <begin position="364"/>
        <end position="513"/>
    </location>
</feature>
<dbReference type="PANTHER" id="PTHR42852">
    <property type="entry name" value="THIOL:DISULFIDE INTERCHANGE PROTEIN DSBE"/>
    <property type="match status" value="1"/>
</dbReference>
<comment type="subcellular location">
    <subcellularLocation>
        <location evidence="1">Cell envelope</location>
    </subcellularLocation>
</comment>
<gene>
    <name evidence="7" type="ORF">EKH83_08900</name>
</gene>
<keyword evidence="4" id="KW-0676">Redox-active center</keyword>
<dbReference type="InterPro" id="IPR013766">
    <property type="entry name" value="Thioredoxin_domain"/>
</dbReference>
<dbReference type="AlphaFoldDB" id="A0A4Q0MC29"/>
<dbReference type="Proteomes" id="UP000290848">
    <property type="component" value="Unassembled WGS sequence"/>
</dbReference>
<evidence type="ECO:0000256" key="4">
    <source>
        <dbReference type="ARBA" id="ARBA00023284"/>
    </source>
</evidence>
<protein>
    <submittedName>
        <fullName evidence="7">TlpA family protein disulfide reductase</fullName>
    </submittedName>
</protein>
<keyword evidence="3" id="KW-1015">Disulfide bond</keyword>
<reference evidence="7 8" key="1">
    <citation type="submission" date="2018-12" db="EMBL/GenBank/DDBJ databases">
        <title>The Draft Genome Sequence of the Soil Bacterium Pedobacter tournemirensis R1.</title>
        <authorList>
            <person name="He J."/>
        </authorList>
    </citation>
    <scope>NUCLEOTIDE SEQUENCE [LARGE SCALE GENOMIC DNA]</scope>
    <source>
        <strain evidence="7 8">R1</strain>
    </source>
</reference>
<keyword evidence="5" id="KW-0732">Signal</keyword>
<sequence length="513" mass="58842">MKVTFITLSILAVAFISCFSHGETNDHNIRIRRPALISVHIKPGGSIPFNFFDVYTQQIYFKNPFKKDTIIIREIPIDKPLFLHYGNFLVLPDGPVFHTYSLLLFPGDTVLLKQGIDDAISIQYSSGYQDFIDSLILIPKDFYWHNLEEPQQKLIKEIGLNGIVKQIESRFRKNELSISDLNLSDVRANLLRKLNSNIKYTVAAHLLADPAIQISNLTDSLYDDMYLHIGDIRSIDAVNHSTIYGAIIAYNAKKQNKNIDKNDVWACVVGVDEKLKQTDLYRDYLISIVAGGFVATPEKIVEMNRKLQALHTQSPFLDTIYRLTNILSGTFTNFNEARKKLKTFCNGRYSFIIENDEKSANHEKKSIDGLAPVTLYNFAGNQFDLKQVITNSKHKLTVVDFWASWCIPCINEMPALQKAENKLKGKSIQFVAISIDKEEAIAKWIEAAKKNNLFTKPFQYRLANFKDSPLTKLINLRNIPRYLLIDNHGNILDDDFYRPSDKRFELELLKYLD</sequence>
<evidence type="ECO:0000313" key="7">
    <source>
        <dbReference type="EMBL" id="RXF70745.1"/>
    </source>
</evidence>
<evidence type="ECO:0000256" key="1">
    <source>
        <dbReference type="ARBA" id="ARBA00004196"/>
    </source>
</evidence>
<evidence type="ECO:0000256" key="3">
    <source>
        <dbReference type="ARBA" id="ARBA00023157"/>
    </source>
</evidence>
<dbReference type="InterPro" id="IPR000866">
    <property type="entry name" value="AhpC/TSA"/>
</dbReference>
<evidence type="ECO:0000256" key="2">
    <source>
        <dbReference type="ARBA" id="ARBA00022748"/>
    </source>
</evidence>
<comment type="caution">
    <text evidence="7">The sequence shown here is derived from an EMBL/GenBank/DDBJ whole genome shotgun (WGS) entry which is preliminary data.</text>
</comment>
<keyword evidence="2" id="KW-0201">Cytochrome c-type biogenesis</keyword>
<dbReference type="InterPro" id="IPR050553">
    <property type="entry name" value="Thioredoxin_ResA/DsbE_sf"/>
</dbReference>
<proteinExistence type="predicted"/>
<dbReference type="GO" id="GO:0016491">
    <property type="term" value="F:oxidoreductase activity"/>
    <property type="evidence" value="ECO:0007669"/>
    <property type="project" value="InterPro"/>
</dbReference>
<dbReference type="SUPFAM" id="SSF52833">
    <property type="entry name" value="Thioredoxin-like"/>
    <property type="match status" value="1"/>
</dbReference>